<dbReference type="OrthoDB" id="446773at2759"/>
<organism evidence="1 2">
    <name type="scientific">Polarella glacialis</name>
    <name type="common">Dinoflagellate</name>
    <dbReference type="NCBI Taxonomy" id="89957"/>
    <lineage>
        <taxon>Eukaryota</taxon>
        <taxon>Sar</taxon>
        <taxon>Alveolata</taxon>
        <taxon>Dinophyceae</taxon>
        <taxon>Suessiales</taxon>
        <taxon>Suessiaceae</taxon>
        <taxon>Polarella</taxon>
    </lineage>
</organism>
<dbReference type="Proteomes" id="UP000654075">
    <property type="component" value="Unassembled WGS sequence"/>
</dbReference>
<protein>
    <submittedName>
        <fullName evidence="1">Uncharacterized protein</fullName>
    </submittedName>
</protein>
<proteinExistence type="predicted"/>
<accession>A0A813EC91</accession>
<dbReference type="AlphaFoldDB" id="A0A813EC91"/>
<evidence type="ECO:0000313" key="1">
    <source>
        <dbReference type="EMBL" id="CAE8598721.1"/>
    </source>
</evidence>
<dbReference type="Gene3D" id="3.80.10.10">
    <property type="entry name" value="Ribonuclease Inhibitor"/>
    <property type="match status" value="1"/>
</dbReference>
<sequence>DKHVPDFLACLQCWLRRNLGDPRQTPWRLHRLDLSQNDLCDDSIVMVAGALRRDGVRVQRLMLGGNQMQARGVQALTEYAWDLQEAILEMDLADNEISVPPSASGDDPMSALLRCFYNHRSYPRRVAKLAGRPAGSERPTARLEINAKPPWPCCGWG</sequence>
<dbReference type="EMBL" id="CAJNNV010010521">
    <property type="protein sequence ID" value="CAE8598721.1"/>
    <property type="molecule type" value="Genomic_DNA"/>
</dbReference>
<comment type="caution">
    <text evidence="1">The sequence shown here is derived from an EMBL/GenBank/DDBJ whole genome shotgun (WGS) entry which is preliminary data.</text>
</comment>
<reference evidence="1" key="1">
    <citation type="submission" date="2021-02" db="EMBL/GenBank/DDBJ databases">
        <authorList>
            <person name="Dougan E. K."/>
            <person name="Rhodes N."/>
            <person name="Thang M."/>
            <person name="Chan C."/>
        </authorList>
    </citation>
    <scope>NUCLEOTIDE SEQUENCE</scope>
</reference>
<keyword evidence="2" id="KW-1185">Reference proteome</keyword>
<dbReference type="InterPro" id="IPR032675">
    <property type="entry name" value="LRR_dom_sf"/>
</dbReference>
<evidence type="ECO:0000313" key="2">
    <source>
        <dbReference type="Proteomes" id="UP000654075"/>
    </source>
</evidence>
<gene>
    <name evidence="1" type="ORF">PGLA1383_LOCUS17122</name>
</gene>
<feature type="non-terminal residue" evidence="1">
    <location>
        <position position="1"/>
    </location>
</feature>
<dbReference type="SUPFAM" id="SSF52047">
    <property type="entry name" value="RNI-like"/>
    <property type="match status" value="1"/>
</dbReference>
<name>A0A813EC91_POLGL</name>